<keyword evidence="3" id="KW-1185">Reference proteome</keyword>
<sequence length="177" mass="18578">MDAWTNGIAPGGVLAKPKKKPSAYDISNSYGGSDGVPFNDARAELDAGISIASIKVVRAAGVDGLHVTYRIKDGSTETIQHGTDRSNNFETVSLKESEYINMVSGRHIPTGIHQLTMQITDSETGTKRTVGPYGTGAGLAAGASFTWTGRLLCLGGVSNNDASSLGLRGLKFVQFKS</sequence>
<protein>
    <recommendedName>
        <fullName evidence="1">Jacalin-type lectin domain-containing protein</fullName>
    </recommendedName>
</protein>
<organism evidence="2 3">
    <name type="scientific">Thanatephorus cucumeris (strain AG1-IB / isolate 7/3/14)</name>
    <name type="common">Lettuce bottom rot fungus</name>
    <name type="synonym">Rhizoctonia solani</name>
    <dbReference type="NCBI Taxonomy" id="1108050"/>
    <lineage>
        <taxon>Eukaryota</taxon>
        <taxon>Fungi</taxon>
        <taxon>Dikarya</taxon>
        <taxon>Basidiomycota</taxon>
        <taxon>Agaricomycotina</taxon>
        <taxon>Agaricomycetes</taxon>
        <taxon>Cantharellales</taxon>
        <taxon>Ceratobasidiaceae</taxon>
        <taxon>Rhizoctonia</taxon>
        <taxon>Rhizoctonia solani AG-1</taxon>
    </lineage>
</organism>
<feature type="domain" description="Jacalin-type lectin" evidence="1">
    <location>
        <begin position="29"/>
        <end position="152"/>
    </location>
</feature>
<dbReference type="Pfam" id="PF01419">
    <property type="entry name" value="Jacalin"/>
    <property type="match status" value="1"/>
</dbReference>
<name>A0A0B7FBP9_THACB</name>
<dbReference type="Gene3D" id="2.100.10.30">
    <property type="entry name" value="Jacalin-like lectin domain"/>
    <property type="match status" value="1"/>
</dbReference>
<dbReference type="OrthoDB" id="3349613at2759"/>
<dbReference type="InterPro" id="IPR036404">
    <property type="entry name" value="Jacalin-like_lectin_dom_sf"/>
</dbReference>
<dbReference type="InterPro" id="IPR001229">
    <property type="entry name" value="Jacalin-like_lectin_dom"/>
</dbReference>
<dbReference type="SUPFAM" id="SSF51101">
    <property type="entry name" value="Mannose-binding lectins"/>
    <property type="match status" value="1"/>
</dbReference>
<proteinExistence type="predicted"/>
<accession>A0A0B7FBP9</accession>
<reference evidence="2 3" key="1">
    <citation type="submission" date="2014-11" db="EMBL/GenBank/DDBJ databases">
        <authorList>
            <person name="Wibberg Daniel"/>
        </authorList>
    </citation>
    <scope>NUCLEOTIDE SEQUENCE [LARGE SCALE GENOMIC DNA]</scope>
    <source>
        <strain evidence="2">Rhizoctonia solani AG1-IB 7/3/14</strain>
    </source>
</reference>
<evidence type="ECO:0000313" key="2">
    <source>
        <dbReference type="EMBL" id="CEL53627.1"/>
    </source>
</evidence>
<dbReference type="AlphaFoldDB" id="A0A0B7FBP9"/>
<dbReference type="EMBL" id="LN679112">
    <property type="protein sequence ID" value="CEL53627.1"/>
    <property type="molecule type" value="Genomic_DNA"/>
</dbReference>
<evidence type="ECO:0000313" key="3">
    <source>
        <dbReference type="Proteomes" id="UP000059188"/>
    </source>
</evidence>
<dbReference type="Proteomes" id="UP000059188">
    <property type="component" value="Unassembled WGS sequence"/>
</dbReference>
<gene>
    <name evidence="2" type="ORF">RSOLAG1IB_06482</name>
</gene>
<evidence type="ECO:0000259" key="1">
    <source>
        <dbReference type="Pfam" id="PF01419"/>
    </source>
</evidence>